<keyword evidence="3" id="KW-1185">Reference proteome</keyword>
<dbReference type="InterPro" id="IPR009061">
    <property type="entry name" value="DNA-bd_dom_put_sf"/>
</dbReference>
<dbReference type="AlphaFoldDB" id="H0R2S9"/>
<evidence type="ECO:0000313" key="3">
    <source>
        <dbReference type="Proteomes" id="UP000035034"/>
    </source>
</evidence>
<dbReference type="RefSeq" id="WP_007318715.1">
    <property type="nucleotide sequence ID" value="NZ_BAEH01000083.1"/>
</dbReference>
<organism evidence="2 3">
    <name type="scientific">Gordonia effusa NBRC 100432</name>
    <dbReference type="NCBI Taxonomy" id="1077974"/>
    <lineage>
        <taxon>Bacteria</taxon>
        <taxon>Bacillati</taxon>
        <taxon>Actinomycetota</taxon>
        <taxon>Actinomycetes</taxon>
        <taxon>Mycobacteriales</taxon>
        <taxon>Gordoniaceae</taxon>
        <taxon>Gordonia</taxon>
    </lineage>
</organism>
<name>H0R2S9_9ACTN</name>
<evidence type="ECO:0000313" key="2">
    <source>
        <dbReference type="EMBL" id="GAB19380.1"/>
    </source>
</evidence>
<feature type="domain" description="Helix-turn-helix" evidence="1">
    <location>
        <begin position="12"/>
        <end position="56"/>
    </location>
</feature>
<dbReference type="OrthoDB" id="3401953at2"/>
<gene>
    <name evidence="2" type="ORF">GOEFS_083_00110</name>
</gene>
<reference evidence="2 3" key="1">
    <citation type="submission" date="2011-12" db="EMBL/GenBank/DDBJ databases">
        <title>Whole genome shotgun sequence of Gordonia effusa NBRC 100432.</title>
        <authorList>
            <person name="Yoshida I."/>
            <person name="Takarada H."/>
            <person name="Hosoyama A."/>
            <person name="Tsuchikane K."/>
            <person name="Katsumata H."/>
            <person name="Yamazaki S."/>
            <person name="Fujita N."/>
        </authorList>
    </citation>
    <scope>NUCLEOTIDE SEQUENCE [LARGE SCALE GENOMIC DNA]</scope>
    <source>
        <strain evidence="2 3">NBRC 100432</strain>
    </source>
</reference>
<dbReference type="EMBL" id="BAEH01000083">
    <property type="protein sequence ID" value="GAB19380.1"/>
    <property type="molecule type" value="Genomic_DNA"/>
</dbReference>
<dbReference type="GO" id="GO:0003677">
    <property type="term" value="F:DNA binding"/>
    <property type="evidence" value="ECO:0007669"/>
    <property type="project" value="InterPro"/>
</dbReference>
<dbReference type="InterPro" id="IPR010093">
    <property type="entry name" value="SinI_DNA-bd"/>
</dbReference>
<dbReference type="InterPro" id="IPR041657">
    <property type="entry name" value="HTH_17"/>
</dbReference>
<dbReference type="NCBIfam" id="TIGR01764">
    <property type="entry name" value="excise"/>
    <property type="match status" value="1"/>
</dbReference>
<proteinExistence type="predicted"/>
<dbReference type="STRING" id="1077974.GOEFS_083_00110"/>
<evidence type="ECO:0000259" key="1">
    <source>
        <dbReference type="Pfam" id="PF12728"/>
    </source>
</evidence>
<comment type="caution">
    <text evidence="2">The sequence shown here is derived from an EMBL/GenBank/DDBJ whole genome shotgun (WGS) entry which is preliminary data.</text>
</comment>
<dbReference type="Proteomes" id="UP000035034">
    <property type="component" value="Unassembled WGS sequence"/>
</dbReference>
<sequence length="83" mass="8923">MTTTTRIRIGTPAVAEQLGVSDETVRQEISRGHLPAIRVGRTYRVLQSDVDAYIAAAEAEAFQTGKLKGVMHAAWFAAAPEPA</sequence>
<dbReference type="Pfam" id="PF12728">
    <property type="entry name" value="HTH_17"/>
    <property type="match status" value="1"/>
</dbReference>
<protein>
    <recommendedName>
        <fullName evidence="1">Helix-turn-helix domain-containing protein</fullName>
    </recommendedName>
</protein>
<dbReference type="SUPFAM" id="SSF46955">
    <property type="entry name" value="Putative DNA-binding domain"/>
    <property type="match status" value="1"/>
</dbReference>
<accession>H0R2S9</accession>